<feature type="domain" description="Rod shape-determining protein MreC beta-barrel core" evidence="5">
    <location>
        <begin position="154"/>
        <end position="246"/>
    </location>
</feature>
<organism evidence="6">
    <name type="scientific">hydrothermal vent metagenome</name>
    <dbReference type="NCBI Taxonomy" id="652676"/>
    <lineage>
        <taxon>unclassified sequences</taxon>
        <taxon>metagenomes</taxon>
        <taxon>ecological metagenomes</taxon>
    </lineage>
</organism>
<dbReference type="InterPro" id="IPR055342">
    <property type="entry name" value="MreC_beta-barrel_core"/>
</dbReference>
<dbReference type="PANTHER" id="PTHR34138">
    <property type="entry name" value="CELL SHAPE-DETERMINING PROTEIN MREC"/>
    <property type="match status" value="1"/>
</dbReference>
<keyword evidence="3" id="KW-0133">Cell shape</keyword>
<evidence type="ECO:0000256" key="1">
    <source>
        <dbReference type="ARBA" id="ARBA00009369"/>
    </source>
</evidence>
<dbReference type="Gene3D" id="2.40.10.340">
    <property type="entry name" value="Rod shape-determining protein MreC, domain 1"/>
    <property type="match status" value="1"/>
</dbReference>
<gene>
    <name evidence="6" type="ORF">MNB_SM-3-103</name>
</gene>
<protein>
    <recommendedName>
        <fullName evidence="2">Cell shape-determining protein MreC</fullName>
    </recommendedName>
    <alternativeName>
        <fullName evidence="4">Cell shape protein MreC</fullName>
    </alternativeName>
</protein>
<comment type="similarity">
    <text evidence="1">Belongs to the MreC family.</text>
</comment>
<dbReference type="NCBIfam" id="NF010507">
    <property type="entry name" value="PRK13922.10-6"/>
    <property type="match status" value="1"/>
</dbReference>
<name>A0A1W1D2W5_9ZZZZ</name>
<evidence type="ECO:0000256" key="4">
    <source>
        <dbReference type="ARBA" id="ARBA00032089"/>
    </source>
</evidence>
<dbReference type="GO" id="GO:0008360">
    <property type="term" value="P:regulation of cell shape"/>
    <property type="evidence" value="ECO:0007669"/>
    <property type="project" value="UniProtKB-KW"/>
</dbReference>
<dbReference type="InterPro" id="IPR007221">
    <property type="entry name" value="MreC"/>
</dbReference>
<accession>A0A1W1D2W5</accession>
<evidence type="ECO:0000313" key="6">
    <source>
        <dbReference type="EMBL" id="SFV74969.1"/>
    </source>
</evidence>
<dbReference type="PANTHER" id="PTHR34138:SF1">
    <property type="entry name" value="CELL SHAPE-DETERMINING PROTEIN MREC"/>
    <property type="match status" value="1"/>
</dbReference>
<dbReference type="GO" id="GO:0005886">
    <property type="term" value="C:plasma membrane"/>
    <property type="evidence" value="ECO:0007669"/>
    <property type="project" value="TreeGrafter"/>
</dbReference>
<evidence type="ECO:0000256" key="2">
    <source>
        <dbReference type="ARBA" id="ARBA00013855"/>
    </source>
</evidence>
<dbReference type="EMBL" id="FPHP01000011">
    <property type="protein sequence ID" value="SFV74969.1"/>
    <property type="molecule type" value="Genomic_DNA"/>
</dbReference>
<sequence>MNKRGFFSIIFSIALLMSAIYYSNTIQQPILNSLLFIKIQYHKILSNIKNEINIHFSQAQKIQTLEKELQNYKKDKLLLIGLKSELKNLIEENKSTLKIDPKVELVRAISYERFGNLNRIWLEVEDYNSSKIYGLTYNDYVAGIVINYKNKPLALLNKDIKSTYAVSIGKSKAPGIAHGNNGENIIIKFIPEWFNIKIGDEVITSGLDNIFFQGLKVGKVISIISSQGYKNATVKPYFQENELNYFHMILQTK</sequence>
<dbReference type="InterPro" id="IPR042175">
    <property type="entry name" value="Cell/Rod_MreC_2"/>
</dbReference>
<dbReference type="Pfam" id="PF04085">
    <property type="entry name" value="MreC"/>
    <property type="match status" value="1"/>
</dbReference>
<proteinExistence type="inferred from homology"/>
<evidence type="ECO:0000256" key="3">
    <source>
        <dbReference type="ARBA" id="ARBA00022960"/>
    </source>
</evidence>
<dbReference type="AlphaFoldDB" id="A0A1W1D2W5"/>
<evidence type="ECO:0000259" key="5">
    <source>
        <dbReference type="Pfam" id="PF04085"/>
    </source>
</evidence>
<reference evidence="6" key="1">
    <citation type="submission" date="2016-10" db="EMBL/GenBank/DDBJ databases">
        <authorList>
            <person name="de Groot N.N."/>
        </authorList>
    </citation>
    <scope>NUCLEOTIDE SEQUENCE</scope>
</reference>
<dbReference type="Gene3D" id="2.40.10.350">
    <property type="entry name" value="Rod shape-determining protein MreC, domain 2"/>
    <property type="match status" value="1"/>
</dbReference>
<dbReference type="InterPro" id="IPR042177">
    <property type="entry name" value="Cell/Rod_1"/>
</dbReference>